<dbReference type="EMBL" id="SJPT01000001">
    <property type="protein sequence ID" value="TWU26684.1"/>
    <property type="molecule type" value="Genomic_DNA"/>
</dbReference>
<dbReference type="PROSITE" id="PS50005">
    <property type="entry name" value="TPR"/>
    <property type="match status" value="1"/>
</dbReference>
<dbReference type="SUPFAM" id="SSF48452">
    <property type="entry name" value="TPR-like"/>
    <property type="match status" value="2"/>
</dbReference>
<dbReference type="Pfam" id="PF13432">
    <property type="entry name" value="TPR_16"/>
    <property type="match status" value="1"/>
</dbReference>
<dbReference type="RefSeq" id="WP_146592991.1">
    <property type="nucleotide sequence ID" value="NZ_SJPT01000001.1"/>
</dbReference>
<feature type="compositionally biased region" description="Low complexity" evidence="4">
    <location>
        <begin position="90"/>
        <end position="105"/>
    </location>
</feature>
<dbReference type="Pfam" id="PF07721">
    <property type="entry name" value="TPR_4"/>
    <property type="match status" value="1"/>
</dbReference>
<dbReference type="SMART" id="SM00028">
    <property type="entry name" value="TPR"/>
    <property type="match status" value="2"/>
</dbReference>
<keyword evidence="5" id="KW-1133">Transmembrane helix</keyword>
<dbReference type="InterPro" id="IPR013105">
    <property type="entry name" value="TPR_2"/>
</dbReference>
<evidence type="ECO:0000256" key="5">
    <source>
        <dbReference type="SAM" id="Phobius"/>
    </source>
</evidence>
<organism evidence="6 7">
    <name type="scientific">Novipirellula galeiformis</name>
    <dbReference type="NCBI Taxonomy" id="2528004"/>
    <lineage>
        <taxon>Bacteria</taxon>
        <taxon>Pseudomonadati</taxon>
        <taxon>Planctomycetota</taxon>
        <taxon>Planctomycetia</taxon>
        <taxon>Pirellulales</taxon>
        <taxon>Pirellulaceae</taxon>
        <taxon>Novipirellula</taxon>
    </lineage>
</organism>
<keyword evidence="5" id="KW-0472">Membrane</keyword>
<evidence type="ECO:0000313" key="6">
    <source>
        <dbReference type="EMBL" id="TWU26684.1"/>
    </source>
</evidence>
<keyword evidence="1" id="KW-0677">Repeat</keyword>
<gene>
    <name evidence="6" type="ORF">Pla52o_05370</name>
</gene>
<dbReference type="InterPro" id="IPR011717">
    <property type="entry name" value="TPR-4"/>
</dbReference>
<dbReference type="InterPro" id="IPR011990">
    <property type="entry name" value="TPR-like_helical_dom_sf"/>
</dbReference>
<comment type="caution">
    <text evidence="6">The sequence shown here is derived from an EMBL/GenBank/DDBJ whole genome shotgun (WGS) entry which is preliminary data.</text>
</comment>
<keyword evidence="7" id="KW-1185">Reference proteome</keyword>
<feature type="repeat" description="TPR" evidence="3">
    <location>
        <begin position="183"/>
        <end position="216"/>
    </location>
</feature>
<sequence>MADPKADNTEPRPPYWGSDKISAALMLAAAVIATIGLGVAFSVWFGNGPPEAIETLKIASREYMAGNPIVAGQLAQTVELGDEFPPENQATGTGAEPPPAASTESSDADDTAPPASQTRSTDEARQADEMAEWRKLRQFLIHAGNVMQARTLDDARERRNLLFAVVPEFEVAVKNGLPLGREVEGKRLLAESLYQLGEYDKAATLFEQLIALDPTLRRSLLPSLAETHLRSNEPRPALALNTIDALLKDTTLRRSIRFEAKLIRIKALTRLGRFEEAEAAIARGNQAIASAEVTKQADYIDFLHRFKLADCVVQVEKAMGRYGKKPQHPGDDRQAAIAELSTTMMDLLTLQREASPQVAARAQIWAGRAYLCQGMPERALSQWTSVRQQRPFGGEAIASGLEEIEQLADQGLGIEMLQTIRYLMREMGDERGFDPSMVSLNEFRQRVISALQQLREKRDYEETIDIARSLPPLFTRPEALTQEGITFREWATTTLAAGTQSNGDISPQASSLSRSRFRSAGDAFALAAELDFDTPRYTATQWDAIDAYQQGRHFQRSVRLLRPYLRYEERQRQPRGLVAMGRALLAENNPAEAIQTLETVIVEFPRDPLRYDARLHLAMAYSEIGDIENARLHLIDNLQDGELTPQSPAWRDSLFTLAEILYRKSYENSLLAEHSDAAERAKLLQENQPILEAAIRRLDEAVQRYWPAPRTESAAYLAARSHVLAAQWPRLESQSPDILDAARRALRTKVETELEAALTGFRDLKEGLLQREEEQDLTQDAQAILRNCMMAEADTLKEMGRLEDAATAYRTMSLRYMNEPPALEAILGQARCVRELGRNREADLLIRQAGVVLEQIPATLDDEFTKTTRYDRQGWKQMMAWMTAGIQAPVGGV</sequence>
<evidence type="ECO:0000256" key="2">
    <source>
        <dbReference type="ARBA" id="ARBA00022803"/>
    </source>
</evidence>
<dbReference type="Proteomes" id="UP000316304">
    <property type="component" value="Unassembled WGS sequence"/>
</dbReference>
<dbReference type="InterPro" id="IPR019734">
    <property type="entry name" value="TPR_rpt"/>
</dbReference>
<evidence type="ECO:0000256" key="4">
    <source>
        <dbReference type="SAM" id="MobiDB-lite"/>
    </source>
</evidence>
<dbReference type="Pfam" id="PF07719">
    <property type="entry name" value="TPR_2"/>
    <property type="match status" value="1"/>
</dbReference>
<dbReference type="OrthoDB" id="251479at2"/>
<evidence type="ECO:0000313" key="7">
    <source>
        <dbReference type="Proteomes" id="UP000316304"/>
    </source>
</evidence>
<name>A0A5C6CSW9_9BACT</name>
<keyword evidence="2 3" id="KW-0802">TPR repeat</keyword>
<evidence type="ECO:0000256" key="1">
    <source>
        <dbReference type="ARBA" id="ARBA00022737"/>
    </source>
</evidence>
<keyword evidence="5" id="KW-0812">Transmembrane</keyword>
<feature type="region of interest" description="Disordered" evidence="4">
    <location>
        <begin position="83"/>
        <end position="128"/>
    </location>
</feature>
<reference evidence="6 7" key="1">
    <citation type="submission" date="2019-02" db="EMBL/GenBank/DDBJ databases">
        <title>Deep-cultivation of Planctomycetes and their phenomic and genomic characterization uncovers novel biology.</title>
        <authorList>
            <person name="Wiegand S."/>
            <person name="Jogler M."/>
            <person name="Boedeker C."/>
            <person name="Pinto D."/>
            <person name="Vollmers J."/>
            <person name="Rivas-Marin E."/>
            <person name="Kohn T."/>
            <person name="Peeters S.H."/>
            <person name="Heuer A."/>
            <person name="Rast P."/>
            <person name="Oberbeckmann S."/>
            <person name="Bunk B."/>
            <person name="Jeske O."/>
            <person name="Meyerdierks A."/>
            <person name="Storesund J.E."/>
            <person name="Kallscheuer N."/>
            <person name="Luecker S."/>
            <person name="Lage O.M."/>
            <person name="Pohl T."/>
            <person name="Merkel B.J."/>
            <person name="Hornburger P."/>
            <person name="Mueller R.-W."/>
            <person name="Bruemmer F."/>
            <person name="Labrenz M."/>
            <person name="Spormann A.M."/>
            <person name="Op Den Camp H."/>
            <person name="Overmann J."/>
            <person name="Amann R."/>
            <person name="Jetten M.S.M."/>
            <person name="Mascher T."/>
            <person name="Medema M.H."/>
            <person name="Devos D.P."/>
            <person name="Kaster A.-K."/>
            <person name="Ovreas L."/>
            <person name="Rohde M."/>
            <person name="Galperin M.Y."/>
            <person name="Jogler C."/>
        </authorList>
    </citation>
    <scope>NUCLEOTIDE SEQUENCE [LARGE SCALE GENOMIC DNA]</scope>
    <source>
        <strain evidence="6 7">Pla52o</strain>
    </source>
</reference>
<dbReference type="Gene3D" id="1.25.40.10">
    <property type="entry name" value="Tetratricopeptide repeat domain"/>
    <property type="match status" value="3"/>
</dbReference>
<protein>
    <submittedName>
        <fullName evidence="6">Tetratricopeptide repeat protein</fullName>
    </submittedName>
</protein>
<dbReference type="AlphaFoldDB" id="A0A5C6CSW9"/>
<evidence type="ECO:0000256" key="3">
    <source>
        <dbReference type="PROSITE-ProRule" id="PRU00339"/>
    </source>
</evidence>
<proteinExistence type="predicted"/>
<accession>A0A5C6CSW9</accession>
<dbReference type="GO" id="GO:0042802">
    <property type="term" value="F:identical protein binding"/>
    <property type="evidence" value="ECO:0007669"/>
    <property type="project" value="InterPro"/>
</dbReference>
<feature type="transmembrane region" description="Helical" evidence="5">
    <location>
        <begin position="21"/>
        <end position="45"/>
    </location>
</feature>